<evidence type="ECO:0000313" key="2">
    <source>
        <dbReference type="Proteomes" id="UP000054248"/>
    </source>
</evidence>
<dbReference type="Proteomes" id="UP000054248">
    <property type="component" value="Unassembled WGS sequence"/>
</dbReference>
<keyword evidence="2" id="KW-1185">Reference proteome</keyword>
<dbReference type="HOGENOM" id="CLU_1670675_0_0_1"/>
<dbReference type="AlphaFoldDB" id="A0A0C3QID4"/>
<organism evidence="1 2">
    <name type="scientific">Tulasnella calospora MUT 4182</name>
    <dbReference type="NCBI Taxonomy" id="1051891"/>
    <lineage>
        <taxon>Eukaryota</taxon>
        <taxon>Fungi</taxon>
        <taxon>Dikarya</taxon>
        <taxon>Basidiomycota</taxon>
        <taxon>Agaricomycotina</taxon>
        <taxon>Agaricomycetes</taxon>
        <taxon>Cantharellales</taxon>
        <taxon>Tulasnellaceae</taxon>
        <taxon>Tulasnella</taxon>
    </lineage>
</organism>
<accession>A0A0C3QID4</accession>
<reference evidence="2" key="2">
    <citation type="submission" date="2015-01" db="EMBL/GenBank/DDBJ databases">
        <title>Evolutionary Origins and Diversification of the Mycorrhizal Mutualists.</title>
        <authorList>
            <consortium name="DOE Joint Genome Institute"/>
            <consortium name="Mycorrhizal Genomics Consortium"/>
            <person name="Kohler A."/>
            <person name="Kuo A."/>
            <person name="Nagy L.G."/>
            <person name="Floudas D."/>
            <person name="Copeland A."/>
            <person name="Barry K.W."/>
            <person name="Cichocki N."/>
            <person name="Veneault-Fourrey C."/>
            <person name="LaButti K."/>
            <person name="Lindquist E.A."/>
            <person name="Lipzen A."/>
            <person name="Lundell T."/>
            <person name="Morin E."/>
            <person name="Murat C."/>
            <person name="Riley R."/>
            <person name="Ohm R."/>
            <person name="Sun H."/>
            <person name="Tunlid A."/>
            <person name="Henrissat B."/>
            <person name="Grigoriev I.V."/>
            <person name="Hibbett D.S."/>
            <person name="Martin F."/>
        </authorList>
    </citation>
    <scope>NUCLEOTIDE SEQUENCE [LARGE SCALE GENOMIC DNA]</scope>
    <source>
        <strain evidence="2">MUT 4182</strain>
    </source>
</reference>
<dbReference type="EMBL" id="KN823022">
    <property type="protein sequence ID" value="KIO26581.1"/>
    <property type="molecule type" value="Genomic_DNA"/>
</dbReference>
<reference evidence="1 2" key="1">
    <citation type="submission" date="2014-04" db="EMBL/GenBank/DDBJ databases">
        <authorList>
            <consortium name="DOE Joint Genome Institute"/>
            <person name="Kuo A."/>
            <person name="Girlanda M."/>
            <person name="Perotto S."/>
            <person name="Kohler A."/>
            <person name="Nagy L.G."/>
            <person name="Floudas D."/>
            <person name="Copeland A."/>
            <person name="Barry K.W."/>
            <person name="Cichocki N."/>
            <person name="Veneault-Fourrey C."/>
            <person name="LaButti K."/>
            <person name="Lindquist E.A."/>
            <person name="Lipzen A."/>
            <person name="Lundell T."/>
            <person name="Morin E."/>
            <person name="Murat C."/>
            <person name="Sun H."/>
            <person name="Tunlid A."/>
            <person name="Henrissat B."/>
            <person name="Grigoriev I.V."/>
            <person name="Hibbett D.S."/>
            <person name="Martin F."/>
            <person name="Nordberg H.P."/>
            <person name="Cantor M.N."/>
            <person name="Hua S.X."/>
        </authorList>
    </citation>
    <scope>NUCLEOTIDE SEQUENCE [LARGE SCALE GENOMIC DNA]</scope>
    <source>
        <strain evidence="1 2">MUT 4182</strain>
    </source>
</reference>
<evidence type="ECO:0000313" key="1">
    <source>
        <dbReference type="EMBL" id="KIO26581.1"/>
    </source>
</evidence>
<gene>
    <name evidence="1" type="ORF">M407DRAFT_234806</name>
</gene>
<name>A0A0C3QID4_9AGAM</name>
<sequence>MIVVDAVDGGSEAAGARCRGKRRERTVGIRGSNVAAVEVGGLRTICGSRMRVDCGLRSGDRNPGREANDECWNFPDKVAAPPHPFVETFEPGQELVLAPVNVAPEIVHSANSTLAPNVLAAAIPEYRWIKGGPLEVESLEVISKSIIPNKSTNRIQRD</sequence>
<proteinExistence type="predicted"/>
<protein>
    <submittedName>
        <fullName evidence="1">Uncharacterized protein</fullName>
    </submittedName>
</protein>